<dbReference type="EMBL" id="VSRR010121831">
    <property type="protein sequence ID" value="MPD00188.1"/>
    <property type="molecule type" value="Genomic_DNA"/>
</dbReference>
<name>A0A5B7K4J7_PORTR</name>
<proteinExistence type="predicted"/>
<dbReference type="AlphaFoldDB" id="A0A5B7K4J7"/>
<organism evidence="1 2">
    <name type="scientific">Portunus trituberculatus</name>
    <name type="common">Swimming crab</name>
    <name type="synonym">Neptunus trituberculatus</name>
    <dbReference type="NCBI Taxonomy" id="210409"/>
    <lineage>
        <taxon>Eukaryota</taxon>
        <taxon>Metazoa</taxon>
        <taxon>Ecdysozoa</taxon>
        <taxon>Arthropoda</taxon>
        <taxon>Crustacea</taxon>
        <taxon>Multicrustacea</taxon>
        <taxon>Malacostraca</taxon>
        <taxon>Eumalacostraca</taxon>
        <taxon>Eucarida</taxon>
        <taxon>Decapoda</taxon>
        <taxon>Pleocyemata</taxon>
        <taxon>Brachyura</taxon>
        <taxon>Eubrachyura</taxon>
        <taxon>Portunoidea</taxon>
        <taxon>Portunidae</taxon>
        <taxon>Portuninae</taxon>
        <taxon>Portunus</taxon>
    </lineage>
</organism>
<evidence type="ECO:0000313" key="2">
    <source>
        <dbReference type="Proteomes" id="UP000324222"/>
    </source>
</evidence>
<dbReference type="Proteomes" id="UP000324222">
    <property type="component" value="Unassembled WGS sequence"/>
</dbReference>
<reference evidence="1 2" key="1">
    <citation type="submission" date="2019-05" db="EMBL/GenBank/DDBJ databases">
        <title>Another draft genome of Portunus trituberculatus and its Hox gene families provides insights of decapod evolution.</title>
        <authorList>
            <person name="Jeong J.-H."/>
            <person name="Song I."/>
            <person name="Kim S."/>
            <person name="Choi T."/>
            <person name="Kim D."/>
            <person name="Ryu S."/>
            <person name="Kim W."/>
        </authorList>
    </citation>
    <scope>NUCLEOTIDE SEQUENCE [LARGE SCALE GENOMIC DNA]</scope>
    <source>
        <tissue evidence="1">Muscle</tissue>
    </source>
</reference>
<comment type="caution">
    <text evidence="1">The sequence shown here is derived from an EMBL/GenBank/DDBJ whole genome shotgun (WGS) entry which is preliminary data.</text>
</comment>
<evidence type="ECO:0000313" key="1">
    <source>
        <dbReference type="EMBL" id="MPD00188.1"/>
    </source>
</evidence>
<accession>A0A5B7K4J7</accession>
<sequence length="81" mass="9181">MQHARHDHHVPSPPRVLIWSPPQHTDKFIAVLGKTRTFVSISERQRSLAVHPIALTPRKANLSLYLFRRGAPAVSVPRCDL</sequence>
<gene>
    <name evidence="1" type="ORF">E2C01_095646</name>
</gene>
<keyword evidence="2" id="KW-1185">Reference proteome</keyword>
<protein>
    <submittedName>
        <fullName evidence="1">Uncharacterized protein</fullName>
    </submittedName>
</protein>